<evidence type="ECO:0000313" key="2">
    <source>
        <dbReference type="EMBL" id="KAG5215567.1"/>
    </source>
</evidence>
<proteinExistence type="predicted"/>
<reference evidence="2 3" key="1">
    <citation type="submission" date="2020-12" db="EMBL/GenBank/DDBJ databases">
        <title>De novo assembly of Tibetan sheep genome.</title>
        <authorList>
            <person name="Li X."/>
        </authorList>
    </citation>
    <scope>NUCLEOTIDE SEQUENCE [LARGE SCALE GENOMIC DNA]</scope>
    <source>
        <tissue evidence="2">Heart</tissue>
    </source>
</reference>
<name>A0A836AH19_SHEEP</name>
<gene>
    <name evidence="2" type="ORF">JEQ12_001143</name>
</gene>
<feature type="signal peptide" evidence="1">
    <location>
        <begin position="1"/>
        <end position="20"/>
    </location>
</feature>
<dbReference type="EMBL" id="JAEMGP010000001">
    <property type="protein sequence ID" value="KAG5215567.1"/>
    <property type="molecule type" value="Genomic_DNA"/>
</dbReference>
<protein>
    <submittedName>
        <fullName evidence="2">Uncharacterized protein</fullName>
    </submittedName>
</protein>
<dbReference type="Proteomes" id="UP000664991">
    <property type="component" value="Unassembled WGS sequence"/>
</dbReference>
<comment type="caution">
    <text evidence="2">The sequence shown here is derived from an EMBL/GenBank/DDBJ whole genome shotgun (WGS) entry which is preliminary data.</text>
</comment>
<evidence type="ECO:0000256" key="1">
    <source>
        <dbReference type="SAM" id="SignalP"/>
    </source>
</evidence>
<evidence type="ECO:0000313" key="3">
    <source>
        <dbReference type="Proteomes" id="UP000664991"/>
    </source>
</evidence>
<dbReference type="AlphaFoldDB" id="A0A836AH19"/>
<feature type="chain" id="PRO_5033047907" evidence="1">
    <location>
        <begin position="21"/>
        <end position="167"/>
    </location>
</feature>
<organism evidence="2 3">
    <name type="scientific">Ovis aries</name>
    <name type="common">Sheep</name>
    <dbReference type="NCBI Taxonomy" id="9940"/>
    <lineage>
        <taxon>Eukaryota</taxon>
        <taxon>Metazoa</taxon>
        <taxon>Chordata</taxon>
        <taxon>Craniata</taxon>
        <taxon>Vertebrata</taxon>
        <taxon>Euteleostomi</taxon>
        <taxon>Mammalia</taxon>
        <taxon>Eutheria</taxon>
        <taxon>Laurasiatheria</taxon>
        <taxon>Artiodactyla</taxon>
        <taxon>Ruminantia</taxon>
        <taxon>Pecora</taxon>
        <taxon>Bovidae</taxon>
        <taxon>Caprinae</taxon>
        <taxon>Ovis</taxon>
    </lineage>
</organism>
<keyword evidence="1" id="KW-0732">Signal</keyword>
<accession>A0A836AH19</accession>
<sequence>MAARLAFAGNWAAPWRAAAAAVCSPDAVTITWLAPRGEDRGAEVVCVVLVSLALDASEVEAEAEGEGLRAGEVTAEEAGGAVEITVAVLLEVVSVVPERESHLTVTFRKSFWKDGCFIQPYSRINCIFYNPVTCPFLLNEFSVSMEINHKTKRFKNQSDESYFKRQE</sequence>